<evidence type="ECO:0000313" key="2">
    <source>
        <dbReference type="Proteomes" id="UP001500506"/>
    </source>
</evidence>
<keyword evidence="2" id="KW-1185">Reference proteome</keyword>
<comment type="caution">
    <text evidence="1">The sequence shown here is derived from an EMBL/GenBank/DDBJ whole genome shotgun (WGS) entry which is preliminary data.</text>
</comment>
<proteinExistence type="predicted"/>
<dbReference type="EMBL" id="BAAANH010000005">
    <property type="protein sequence ID" value="GAA1763982.1"/>
    <property type="molecule type" value="Genomic_DNA"/>
</dbReference>
<organism evidence="1 2">
    <name type="scientific">Agromyces humatus</name>
    <dbReference type="NCBI Taxonomy" id="279573"/>
    <lineage>
        <taxon>Bacteria</taxon>
        <taxon>Bacillati</taxon>
        <taxon>Actinomycetota</taxon>
        <taxon>Actinomycetes</taxon>
        <taxon>Micrococcales</taxon>
        <taxon>Microbacteriaceae</taxon>
        <taxon>Agromyces</taxon>
    </lineage>
</organism>
<protein>
    <submittedName>
        <fullName evidence="1">Uncharacterized protein</fullName>
    </submittedName>
</protein>
<gene>
    <name evidence="1" type="ORF">GCM10009747_24600</name>
</gene>
<evidence type="ECO:0000313" key="1">
    <source>
        <dbReference type="EMBL" id="GAA1763982.1"/>
    </source>
</evidence>
<reference evidence="2" key="1">
    <citation type="journal article" date="2019" name="Int. J. Syst. Evol. Microbiol.">
        <title>The Global Catalogue of Microorganisms (GCM) 10K type strain sequencing project: providing services to taxonomists for standard genome sequencing and annotation.</title>
        <authorList>
            <consortium name="The Broad Institute Genomics Platform"/>
            <consortium name="The Broad Institute Genome Sequencing Center for Infectious Disease"/>
            <person name="Wu L."/>
            <person name="Ma J."/>
        </authorList>
    </citation>
    <scope>NUCLEOTIDE SEQUENCE [LARGE SCALE GENOMIC DNA]</scope>
    <source>
        <strain evidence="2">JCM 14319</strain>
    </source>
</reference>
<sequence length="135" mass="14327">MSSRDGSGGHFADFDLYTWGAFTLGNAVSLEKARTDHFLPSLVEVTEPEVAGIAVVTASGFTVGSTVAAVSEIEPLVREARDADAYFEYRVDPEDPALVPPVPGGEITDMVGLQADASDTTITLLKAPVLSYYPF</sequence>
<dbReference type="RefSeq" id="WP_232498869.1">
    <property type="nucleotide sequence ID" value="NZ_BAAANH010000005.1"/>
</dbReference>
<accession>A0ABN2KRH1</accession>
<dbReference type="Proteomes" id="UP001500506">
    <property type="component" value="Unassembled WGS sequence"/>
</dbReference>
<name>A0ABN2KRH1_9MICO</name>